<dbReference type="GO" id="GO:0007165">
    <property type="term" value="P:signal transduction"/>
    <property type="evidence" value="ECO:0007669"/>
    <property type="project" value="TreeGrafter"/>
</dbReference>
<feature type="compositionally biased region" description="Polar residues" evidence="11">
    <location>
        <begin position="1"/>
        <end position="20"/>
    </location>
</feature>
<keyword evidence="14" id="KW-1185">Reference proteome</keyword>
<feature type="domain" description="Protein kinase" evidence="12">
    <location>
        <begin position="34"/>
        <end position="106"/>
    </location>
</feature>
<dbReference type="EMBL" id="JH432003">
    <property type="status" value="NOT_ANNOTATED_CDS"/>
    <property type="molecule type" value="Genomic_DNA"/>
</dbReference>
<name>T1JAR4_STRMM</name>
<feature type="binding site" evidence="10">
    <location>
        <position position="64"/>
    </location>
    <ligand>
        <name>ATP</name>
        <dbReference type="ChEBI" id="CHEBI:30616"/>
    </ligand>
</feature>
<dbReference type="OMA" id="RDMKNEG"/>
<dbReference type="Proteomes" id="UP000014500">
    <property type="component" value="Unassembled WGS sequence"/>
</dbReference>
<evidence type="ECO:0000256" key="7">
    <source>
        <dbReference type="ARBA" id="ARBA00022840"/>
    </source>
</evidence>
<evidence type="ECO:0000256" key="5">
    <source>
        <dbReference type="ARBA" id="ARBA00022741"/>
    </source>
</evidence>
<evidence type="ECO:0000256" key="8">
    <source>
        <dbReference type="ARBA" id="ARBA00047811"/>
    </source>
</evidence>
<dbReference type="InterPro" id="IPR050108">
    <property type="entry name" value="CDK"/>
</dbReference>
<evidence type="ECO:0000256" key="2">
    <source>
        <dbReference type="ARBA" id="ARBA00012425"/>
    </source>
</evidence>
<dbReference type="EnsemblMetazoa" id="SMAR010835-RA">
    <property type="protein sequence ID" value="SMAR010835-PA"/>
    <property type="gene ID" value="SMAR010835"/>
</dbReference>
<dbReference type="GO" id="GO:0004693">
    <property type="term" value="F:cyclin-dependent protein serine/threonine kinase activity"/>
    <property type="evidence" value="ECO:0007669"/>
    <property type="project" value="UniProtKB-EC"/>
</dbReference>
<comment type="catalytic activity">
    <reaction evidence="9">
        <text>L-seryl-[protein] + ATP = O-phospho-L-seryl-[protein] + ADP + H(+)</text>
        <dbReference type="Rhea" id="RHEA:17989"/>
        <dbReference type="Rhea" id="RHEA-COMP:9863"/>
        <dbReference type="Rhea" id="RHEA-COMP:11604"/>
        <dbReference type="ChEBI" id="CHEBI:15378"/>
        <dbReference type="ChEBI" id="CHEBI:29999"/>
        <dbReference type="ChEBI" id="CHEBI:30616"/>
        <dbReference type="ChEBI" id="CHEBI:83421"/>
        <dbReference type="ChEBI" id="CHEBI:456216"/>
        <dbReference type="EC" id="2.7.11.22"/>
    </reaction>
</comment>
<dbReference type="GO" id="GO:0010468">
    <property type="term" value="P:regulation of gene expression"/>
    <property type="evidence" value="ECO:0007669"/>
    <property type="project" value="TreeGrafter"/>
</dbReference>
<dbReference type="GO" id="GO:0030332">
    <property type="term" value="F:cyclin binding"/>
    <property type="evidence" value="ECO:0007669"/>
    <property type="project" value="TreeGrafter"/>
</dbReference>
<dbReference type="EC" id="2.7.11.22" evidence="2"/>
<dbReference type="InterPro" id="IPR011009">
    <property type="entry name" value="Kinase-like_dom_sf"/>
</dbReference>
<feature type="region of interest" description="Disordered" evidence="11">
    <location>
        <begin position="1"/>
        <end position="24"/>
    </location>
</feature>
<accession>T1JAR4</accession>
<dbReference type="PROSITE" id="PS00107">
    <property type="entry name" value="PROTEIN_KINASE_ATP"/>
    <property type="match status" value="1"/>
</dbReference>
<dbReference type="PANTHER" id="PTHR24056">
    <property type="entry name" value="CELL DIVISION PROTEIN KINASE"/>
    <property type="match status" value="1"/>
</dbReference>
<protein>
    <recommendedName>
        <fullName evidence="2">cyclin-dependent kinase</fullName>
        <ecNumber evidence="2">2.7.11.22</ecNumber>
    </recommendedName>
</protein>
<keyword evidence="6" id="KW-0418">Kinase</keyword>
<reference evidence="13" key="2">
    <citation type="submission" date="2015-02" db="UniProtKB">
        <authorList>
            <consortium name="EnsemblMetazoa"/>
        </authorList>
    </citation>
    <scope>IDENTIFICATION</scope>
</reference>
<dbReference type="STRING" id="126957.T1JAR4"/>
<sequence length="106" mass="11410">MMPGTSSSSEGAMGGQSSEEASIFSGIHSNTKNYEEVALIGTGAYGTVYKARDMKNEGSFVALKKVRVSLTEDGVPMSTLREIALLKQIESYEHPNIVRGSFGDWS</sequence>
<dbReference type="PROSITE" id="PS50011">
    <property type="entry name" value="PROTEIN_KINASE_DOM"/>
    <property type="match status" value="1"/>
</dbReference>
<evidence type="ECO:0000256" key="10">
    <source>
        <dbReference type="PROSITE-ProRule" id="PRU10141"/>
    </source>
</evidence>
<dbReference type="GO" id="GO:0000082">
    <property type="term" value="P:G1/S transition of mitotic cell cycle"/>
    <property type="evidence" value="ECO:0007669"/>
    <property type="project" value="TreeGrafter"/>
</dbReference>
<dbReference type="GO" id="GO:0000307">
    <property type="term" value="C:cyclin-dependent protein kinase holoenzyme complex"/>
    <property type="evidence" value="ECO:0007669"/>
    <property type="project" value="TreeGrafter"/>
</dbReference>
<dbReference type="GO" id="GO:0005634">
    <property type="term" value="C:nucleus"/>
    <property type="evidence" value="ECO:0007669"/>
    <property type="project" value="TreeGrafter"/>
</dbReference>
<keyword evidence="3" id="KW-0723">Serine/threonine-protein kinase</keyword>
<dbReference type="SUPFAM" id="SSF56112">
    <property type="entry name" value="Protein kinase-like (PK-like)"/>
    <property type="match status" value="1"/>
</dbReference>
<dbReference type="PANTHER" id="PTHR24056:SF472">
    <property type="entry name" value="CYCLIN-DEPENDENT KINASE 4, ISOFORM A"/>
    <property type="match status" value="1"/>
</dbReference>
<dbReference type="PhylomeDB" id="T1JAR4"/>
<dbReference type="InterPro" id="IPR017441">
    <property type="entry name" value="Protein_kinase_ATP_BS"/>
</dbReference>
<evidence type="ECO:0000256" key="11">
    <source>
        <dbReference type="SAM" id="MobiDB-lite"/>
    </source>
</evidence>
<dbReference type="GO" id="GO:0005524">
    <property type="term" value="F:ATP binding"/>
    <property type="evidence" value="ECO:0007669"/>
    <property type="project" value="UniProtKB-UniRule"/>
</dbReference>
<evidence type="ECO:0000256" key="3">
    <source>
        <dbReference type="ARBA" id="ARBA00022527"/>
    </source>
</evidence>
<proteinExistence type="inferred from homology"/>
<keyword evidence="5 10" id="KW-0547">Nucleotide-binding</keyword>
<comment type="catalytic activity">
    <reaction evidence="8">
        <text>L-threonyl-[protein] + ATP = O-phospho-L-threonyl-[protein] + ADP + H(+)</text>
        <dbReference type="Rhea" id="RHEA:46608"/>
        <dbReference type="Rhea" id="RHEA-COMP:11060"/>
        <dbReference type="Rhea" id="RHEA-COMP:11605"/>
        <dbReference type="ChEBI" id="CHEBI:15378"/>
        <dbReference type="ChEBI" id="CHEBI:30013"/>
        <dbReference type="ChEBI" id="CHEBI:30616"/>
        <dbReference type="ChEBI" id="CHEBI:61977"/>
        <dbReference type="ChEBI" id="CHEBI:456216"/>
        <dbReference type="EC" id="2.7.11.22"/>
    </reaction>
</comment>
<evidence type="ECO:0000256" key="6">
    <source>
        <dbReference type="ARBA" id="ARBA00022777"/>
    </source>
</evidence>
<evidence type="ECO:0000256" key="9">
    <source>
        <dbReference type="ARBA" id="ARBA00048367"/>
    </source>
</evidence>
<evidence type="ECO:0000256" key="4">
    <source>
        <dbReference type="ARBA" id="ARBA00022679"/>
    </source>
</evidence>
<dbReference type="eggNOG" id="KOG0594">
    <property type="taxonomic scope" value="Eukaryota"/>
</dbReference>
<dbReference type="AlphaFoldDB" id="T1JAR4"/>
<comment type="similarity">
    <text evidence="1">Belongs to the protein kinase superfamily. CMGC Ser/Thr protein kinase family. CDC2/CDKX subfamily.</text>
</comment>
<evidence type="ECO:0000259" key="12">
    <source>
        <dbReference type="PROSITE" id="PS50011"/>
    </source>
</evidence>
<reference evidence="14" key="1">
    <citation type="submission" date="2011-05" db="EMBL/GenBank/DDBJ databases">
        <authorList>
            <person name="Richards S.R."/>
            <person name="Qu J."/>
            <person name="Jiang H."/>
            <person name="Jhangiani S.N."/>
            <person name="Agravi P."/>
            <person name="Goodspeed R."/>
            <person name="Gross S."/>
            <person name="Mandapat C."/>
            <person name="Jackson L."/>
            <person name="Mathew T."/>
            <person name="Pu L."/>
            <person name="Thornton R."/>
            <person name="Saada N."/>
            <person name="Wilczek-Boney K.B."/>
            <person name="Lee S."/>
            <person name="Kovar C."/>
            <person name="Wu Y."/>
            <person name="Scherer S.E."/>
            <person name="Worley K.C."/>
            <person name="Muzny D.M."/>
            <person name="Gibbs R."/>
        </authorList>
    </citation>
    <scope>NUCLEOTIDE SEQUENCE</scope>
    <source>
        <strain evidence="14">Brora</strain>
    </source>
</reference>
<dbReference type="GO" id="GO:0010389">
    <property type="term" value="P:regulation of G2/M transition of mitotic cell cycle"/>
    <property type="evidence" value="ECO:0007669"/>
    <property type="project" value="TreeGrafter"/>
</dbReference>
<keyword evidence="7 10" id="KW-0067">ATP-binding</keyword>
<evidence type="ECO:0000313" key="13">
    <source>
        <dbReference type="EnsemblMetazoa" id="SMAR010835-PA"/>
    </source>
</evidence>
<dbReference type="InterPro" id="IPR000719">
    <property type="entry name" value="Prot_kinase_dom"/>
</dbReference>
<keyword evidence="4" id="KW-0808">Transferase</keyword>
<evidence type="ECO:0000256" key="1">
    <source>
        <dbReference type="ARBA" id="ARBA00006485"/>
    </source>
</evidence>
<organism evidence="13 14">
    <name type="scientific">Strigamia maritima</name>
    <name type="common">European centipede</name>
    <name type="synonym">Geophilus maritimus</name>
    <dbReference type="NCBI Taxonomy" id="126957"/>
    <lineage>
        <taxon>Eukaryota</taxon>
        <taxon>Metazoa</taxon>
        <taxon>Ecdysozoa</taxon>
        <taxon>Arthropoda</taxon>
        <taxon>Myriapoda</taxon>
        <taxon>Chilopoda</taxon>
        <taxon>Pleurostigmophora</taxon>
        <taxon>Geophilomorpha</taxon>
        <taxon>Linotaeniidae</taxon>
        <taxon>Strigamia</taxon>
    </lineage>
</organism>
<dbReference type="GO" id="GO:0005737">
    <property type="term" value="C:cytoplasm"/>
    <property type="evidence" value="ECO:0007669"/>
    <property type="project" value="TreeGrafter"/>
</dbReference>
<dbReference type="Gene3D" id="3.30.200.20">
    <property type="entry name" value="Phosphorylase Kinase, domain 1"/>
    <property type="match status" value="1"/>
</dbReference>
<dbReference type="FunFam" id="3.30.200.20:FF:000124">
    <property type="entry name" value="Cyclin-dependent kinase 4"/>
    <property type="match status" value="1"/>
</dbReference>
<dbReference type="HOGENOM" id="CLU_2226490_0_0_1"/>
<evidence type="ECO:0000313" key="14">
    <source>
        <dbReference type="Proteomes" id="UP000014500"/>
    </source>
</evidence>
<dbReference type="Pfam" id="PF00069">
    <property type="entry name" value="Pkinase"/>
    <property type="match status" value="1"/>
</dbReference>